<protein>
    <submittedName>
        <fullName evidence="9">Carbohydrate ABC transporter permease</fullName>
    </submittedName>
</protein>
<accession>A0A4R5KI99</accession>
<keyword evidence="5 7" id="KW-1133">Transmembrane helix</keyword>
<dbReference type="PROSITE" id="PS50928">
    <property type="entry name" value="ABC_TM1"/>
    <property type="match status" value="1"/>
</dbReference>
<evidence type="ECO:0000256" key="7">
    <source>
        <dbReference type="RuleBase" id="RU363032"/>
    </source>
</evidence>
<reference evidence="9 10" key="1">
    <citation type="submission" date="2019-03" db="EMBL/GenBank/DDBJ databases">
        <title>This is whole genome sequence of Paenibacillus sp MS74 strain.</title>
        <authorList>
            <person name="Trinh H.N."/>
        </authorList>
    </citation>
    <scope>NUCLEOTIDE SEQUENCE [LARGE SCALE GENOMIC DNA]</scope>
    <source>
        <strain evidence="9 10">MS74</strain>
    </source>
</reference>
<feature type="transmembrane region" description="Helical" evidence="7">
    <location>
        <begin position="110"/>
        <end position="130"/>
    </location>
</feature>
<evidence type="ECO:0000259" key="8">
    <source>
        <dbReference type="PROSITE" id="PS50928"/>
    </source>
</evidence>
<feature type="transmembrane region" description="Helical" evidence="7">
    <location>
        <begin position="12"/>
        <end position="32"/>
    </location>
</feature>
<comment type="similarity">
    <text evidence="7">Belongs to the binding-protein-dependent transport system permease family.</text>
</comment>
<evidence type="ECO:0000256" key="6">
    <source>
        <dbReference type="ARBA" id="ARBA00023136"/>
    </source>
</evidence>
<evidence type="ECO:0000256" key="3">
    <source>
        <dbReference type="ARBA" id="ARBA00022475"/>
    </source>
</evidence>
<dbReference type="EMBL" id="SMRT01000014">
    <property type="protein sequence ID" value="TDF94137.1"/>
    <property type="molecule type" value="Genomic_DNA"/>
</dbReference>
<proteinExistence type="inferred from homology"/>
<gene>
    <name evidence="9" type="ORF">E1757_24930</name>
</gene>
<keyword evidence="2 7" id="KW-0813">Transport</keyword>
<feature type="transmembrane region" description="Helical" evidence="7">
    <location>
        <begin position="214"/>
        <end position="231"/>
    </location>
</feature>
<dbReference type="AlphaFoldDB" id="A0A4R5KI99"/>
<dbReference type="Proteomes" id="UP000295636">
    <property type="component" value="Unassembled WGS sequence"/>
</dbReference>
<feature type="domain" description="ABC transmembrane type-1" evidence="8">
    <location>
        <begin position="75"/>
        <end position="281"/>
    </location>
</feature>
<dbReference type="CDD" id="cd06261">
    <property type="entry name" value="TM_PBP2"/>
    <property type="match status" value="1"/>
</dbReference>
<keyword evidence="3" id="KW-1003">Cell membrane</keyword>
<organism evidence="9 10">
    <name type="scientific">Paenibacillus piri</name>
    <dbReference type="NCBI Taxonomy" id="2547395"/>
    <lineage>
        <taxon>Bacteria</taxon>
        <taxon>Bacillati</taxon>
        <taxon>Bacillota</taxon>
        <taxon>Bacilli</taxon>
        <taxon>Bacillales</taxon>
        <taxon>Paenibacillaceae</taxon>
        <taxon>Paenibacillus</taxon>
    </lineage>
</organism>
<dbReference type="GO" id="GO:0055085">
    <property type="term" value="P:transmembrane transport"/>
    <property type="evidence" value="ECO:0007669"/>
    <property type="project" value="InterPro"/>
</dbReference>
<dbReference type="PANTHER" id="PTHR43744">
    <property type="entry name" value="ABC TRANSPORTER PERMEASE PROTEIN MG189-RELATED-RELATED"/>
    <property type="match status" value="1"/>
</dbReference>
<dbReference type="InterPro" id="IPR035906">
    <property type="entry name" value="MetI-like_sf"/>
</dbReference>
<dbReference type="SUPFAM" id="SSF161098">
    <property type="entry name" value="MetI-like"/>
    <property type="match status" value="1"/>
</dbReference>
<dbReference type="InterPro" id="IPR000515">
    <property type="entry name" value="MetI-like"/>
</dbReference>
<dbReference type="Gene3D" id="1.10.3720.10">
    <property type="entry name" value="MetI-like"/>
    <property type="match status" value="1"/>
</dbReference>
<feature type="transmembrane region" description="Helical" evidence="7">
    <location>
        <begin position="183"/>
        <end position="208"/>
    </location>
</feature>
<keyword evidence="10" id="KW-1185">Reference proteome</keyword>
<keyword evidence="6 7" id="KW-0472">Membrane</keyword>
<evidence type="ECO:0000313" key="10">
    <source>
        <dbReference type="Proteomes" id="UP000295636"/>
    </source>
</evidence>
<dbReference type="OrthoDB" id="9810086at2"/>
<dbReference type="GO" id="GO:0005886">
    <property type="term" value="C:plasma membrane"/>
    <property type="evidence" value="ECO:0007669"/>
    <property type="project" value="UniProtKB-SubCell"/>
</dbReference>
<feature type="transmembrane region" description="Helical" evidence="7">
    <location>
        <begin position="262"/>
        <end position="281"/>
    </location>
</feature>
<comment type="subcellular location">
    <subcellularLocation>
        <location evidence="1 7">Cell membrane</location>
        <topology evidence="1 7">Multi-pass membrane protein</topology>
    </subcellularLocation>
</comment>
<dbReference type="PANTHER" id="PTHR43744:SF9">
    <property type="entry name" value="POLYGALACTURONAN_RHAMNOGALACTURONAN TRANSPORT SYSTEM PERMEASE PROTEIN YTCP"/>
    <property type="match status" value="1"/>
</dbReference>
<feature type="transmembrane region" description="Helical" evidence="7">
    <location>
        <begin position="79"/>
        <end position="98"/>
    </location>
</feature>
<evidence type="ECO:0000256" key="2">
    <source>
        <dbReference type="ARBA" id="ARBA00022448"/>
    </source>
</evidence>
<evidence type="ECO:0000256" key="4">
    <source>
        <dbReference type="ARBA" id="ARBA00022692"/>
    </source>
</evidence>
<evidence type="ECO:0000256" key="1">
    <source>
        <dbReference type="ARBA" id="ARBA00004651"/>
    </source>
</evidence>
<sequence>MAEQRHLGNRTFNGLNLIFLGVAGFLTLFPFIHVMATSLSGSRAIASGEVFLWPVDWTLQGFRNLVEDGQLFVGMRNTIVITMIGTFFNLIATVLAAYPLSRRRLRGREGLLMAIMFTMVFSGGMIPNFILIKTLGIMNSYWALWLPGLISTYNMFVMKTFFEGLPDELEESASIDGANDLVALVRIILPLSMPILAALGLFYAVYWWNAYFNVLIYITSSSKLSLMMVLYQKINNVSETLLSTGGGSEGAMSGQNLTPEGIRAAAIVTATAPILIVYPFLQRHFVKGVLIGSIKG</sequence>
<evidence type="ECO:0000256" key="5">
    <source>
        <dbReference type="ARBA" id="ARBA00022989"/>
    </source>
</evidence>
<name>A0A4R5KI99_9BACL</name>
<evidence type="ECO:0000313" key="9">
    <source>
        <dbReference type="EMBL" id="TDF94137.1"/>
    </source>
</evidence>
<comment type="caution">
    <text evidence="9">The sequence shown here is derived from an EMBL/GenBank/DDBJ whole genome shotgun (WGS) entry which is preliminary data.</text>
</comment>
<keyword evidence="4 7" id="KW-0812">Transmembrane</keyword>
<dbReference type="RefSeq" id="WP_133233274.1">
    <property type="nucleotide sequence ID" value="NZ_SMRT01000014.1"/>
</dbReference>
<dbReference type="Pfam" id="PF00528">
    <property type="entry name" value="BPD_transp_1"/>
    <property type="match status" value="1"/>
</dbReference>